<keyword evidence="9" id="KW-0732">Signal</keyword>
<feature type="transmembrane region" description="Helical" evidence="8">
    <location>
        <begin position="366"/>
        <end position="386"/>
    </location>
</feature>
<evidence type="ECO:0000256" key="5">
    <source>
        <dbReference type="ARBA" id="ARBA00022989"/>
    </source>
</evidence>
<dbReference type="InterPro" id="IPR035671">
    <property type="entry name" value="DsbD_gamma"/>
</dbReference>
<dbReference type="Proteomes" id="UP001634747">
    <property type="component" value="Unassembled WGS sequence"/>
</dbReference>
<comment type="subcellular location">
    <subcellularLocation>
        <location evidence="1">Cell membrane</location>
        <topology evidence="1">Multi-pass membrane protein</topology>
    </subcellularLocation>
</comment>
<dbReference type="Pfam" id="PF11412">
    <property type="entry name" value="DsbD_N"/>
    <property type="match status" value="1"/>
</dbReference>
<feature type="transmembrane region" description="Helical" evidence="8">
    <location>
        <begin position="406"/>
        <end position="430"/>
    </location>
</feature>
<evidence type="ECO:0000259" key="10">
    <source>
        <dbReference type="PROSITE" id="PS51352"/>
    </source>
</evidence>
<comment type="caution">
    <text evidence="11">The sequence shown here is derived from an EMBL/GenBank/DDBJ whole genome shotgun (WGS) entry which is preliminary data.</text>
</comment>
<dbReference type="Pfam" id="PF13899">
    <property type="entry name" value="Thioredoxin_7"/>
    <property type="match status" value="1"/>
</dbReference>
<feature type="transmembrane region" description="Helical" evidence="8">
    <location>
        <begin position="520"/>
        <end position="540"/>
    </location>
</feature>
<name>A0ABW9KK85_9BACT</name>
<keyword evidence="7" id="KW-0676">Redox-active center</keyword>
<feature type="transmembrane region" description="Helical" evidence="8">
    <location>
        <begin position="442"/>
        <end position="470"/>
    </location>
</feature>
<feature type="domain" description="Thioredoxin" evidence="10">
    <location>
        <begin position="585"/>
        <end position="734"/>
    </location>
</feature>
<keyword evidence="6 8" id="KW-0472">Membrane</keyword>
<evidence type="ECO:0000313" key="12">
    <source>
        <dbReference type="Proteomes" id="UP001634747"/>
    </source>
</evidence>
<dbReference type="InterPro" id="IPR003834">
    <property type="entry name" value="Cyt_c_assmbl_TM_dom"/>
</dbReference>
<gene>
    <name evidence="11" type="ORF">ACK2TP_10390</name>
</gene>
<feature type="chain" id="PRO_5046010215" evidence="9">
    <location>
        <begin position="28"/>
        <end position="735"/>
    </location>
</feature>
<evidence type="ECO:0000256" key="6">
    <source>
        <dbReference type="ARBA" id="ARBA00023136"/>
    </source>
</evidence>
<proteinExistence type="predicted"/>
<dbReference type="InterPro" id="IPR036249">
    <property type="entry name" value="Thioredoxin-like_sf"/>
</dbReference>
<feature type="transmembrane region" description="Helical" evidence="8">
    <location>
        <begin position="476"/>
        <end position="500"/>
    </location>
</feature>
<dbReference type="EMBL" id="JBJYXY010000001">
    <property type="protein sequence ID" value="MFN2976171.1"/>
    <property type="molecule type" value="Genomic_DNA"/>
</dbReference>
<evidence type="ECO:0000256" key="7">
    <source>
        <dbReference type="ARBA" id="ARBA00023284"/>
    </source>
</evidence>
<dbReference type="CDD" id="cd02953">
    <property type="entry name" value="DsbDgamma"/>
    <property type="match status" value="1"/>
</dbReference>
<keyword evidence="12" id="KW-1185">Reference proteome</keyword>
<dbReference type="InterPro" id="IPR017937">
    <property type="entry name" value="Thioredoxin_CS"/>
</dbReference>
<organism evidence="11 12">
    <name type="scientific">Terriglobus aquaticus</name>
    <dbReference type="NCBI Taxonomy" id="940139"/>
    <lineage>
        <taxon>Bacteria</taxon>
        <taxon>Pseudomonadati</taxon>
        <taxon>Acidobacteriota</taxon>
        <taxon>Terriglobia</taxon>
        <taxon>Terriglobales</taxon>
        <taxon>Acidobacteriaceae</taxon>
        <taxon>Terriglobus</taxon>
    </lineage>
</organism>
<protein>
    <submittedName>
        <fullName evidence="11">Protein-disulfide reductase DsbD family protein</fullName>
    </submittedName>
</protein>
<dbReference type="InterPro" id="IPR013766">
    <property type="entry name" value="Thioredoxin_domain"/>
</dbReference>
<dbReference type="InterPro" id="IPR028250">
    <property type="entry name" value="DsbDN"/>
</dbReference>
<evidence type="ECO:0000256" key="8">
    <source>
        <dbReference type="SAM" id="Phobius"/>
    </source>
</evidence>
<evidence type="ECO:0000313" key="11">
    <source>
        <dbReference type="EMBL" id="MFN2976171.1"/>
    </source>
</evidence>
<dbReference type="Pfam" id="PF02683">
    <property type="entry name" value="DsbD_TM"/>
    <property type="match status" value="1"/>
</dbReference>
<feature type="signal peptide" evidence="9">
    <location>
        <begin position="1"/>
        <end position="27"/>
    </location>
</feature>
<dbReference type="RefSeq" id="WP_263412339.1">
    <property type="nucleotide sequence ID" value="NZ_BAABBH010000001.1"/>
</dbReference>
<keyword evidence="5 8" id="KW-1133">Transmembrane helix</keyword>
<dbReference type="PANTHER" id="PTHR32234">
    <property type="entry name" value="THIOL:DISULFIDE INTERCHANGE PROTEIN DSBD"/>
    <property type="match status" value="1"/>
</dbReference>
<feature type="transmembrane region" description="Helical" evidence="8">
    <location>
        <begin position="319"/>
        <end position="345"/>
    </location>
</feature>
<dbReference type="SUPFAM" id="SSF52833">
    <property type="entry name" value="Thioredoxin-like"/>
    <property type="match status" value="1"/>
</dbReference>
<evidence type="ECO:0000256" key="3">
    <source>
        <dbReference type="ARBA" id="ARBA00022692"/>
    </source>
</evidence>
<dbReference type="Gene3D" id="3.40.30.10">
    <property type="entry name" value="Glutaredoxin"/>
    <property type="match status" value="1"/>
</dbReference>
<keyword evidence="4" id="KW-0201">Cytochrome c-type biogenesis</keyword>
<feature type="transmembrane region" description="Helical" evidence="8">
    <location>
        <begin position="577"/>
        <end position="596"/>
    </location>
</feature>
<dbReference type="PROSITE" id="PS51352">
    <property type="entry name" value="THIOREDOXIN_2"/>
    <property type="match status" value="1"/>
</dbReference>
<evidence type="ECO:0000256" key="9">
    <source>
        <dbReference type="SAM" id="SignalP"/>
    </source>
</evidence>
<sequence length="735" mass="77688">MPFRAAGKYIVTLLLLLVLSVACSARAQKAVYGNGGPGPIKADHLTVELVSAGPDIAAGGTQTLGFVFTLEDKWHIYWKNAGFAGFPPSVDWSLPKGITADDLQFPQPTRLPFQGAVDYGYEDNVTYPFVVHAAPNAKPGKDGTIHLSGHLKWLVCREQCVPGTADLGIDLHLVPAGTAVAQQGTQVGPIANALKHIPEQPRQGFSAHAVSDGKHIALTFLTGTHETDAEFYPLDEQLLQDNADQPIDSLPDGARIYLTLLPNTPAPKQIHGVVELNEDESYQITADVAPGAVAMPAATDSAAHPQGASASSGAGEVTALTAMALAFAGGIILNLMPCVFPVLFLKALSLVQSSGEDRQRSRAHGLVYTAGIVASFWAIVAVLLALRSGGARFGWGFQLQSPGFVGVLALLLFFFALSLSGVFELGLSLTSAGDSLTRKQGYAGSFFTGVLATVVATPCVGPFMGVAIGYALSQPAIVTLLVFTALALGLALPYLALTFFPSLMRWLPKPGAWMETLKQITAIPLYFTVIWLVYLYGRLFGSGDPFSSVDQAAMLLVALLVLSIGAWILGRWPRSRAATITAVLFLAGAVALPFALRPTPQELAQHGQAAMQIGGGASSKWQPFTPAALDQARAGGKSVFVDFTAAWCLSCQVNEKLVLHTDEVQSALQKSNFVLMRADWTQYDPGITNALSAIGRSGVPTYVIYPGSTSAKPDVLPEVLTKSVVLAAIQKDAAK</sequence>
<dbReference type="PROSITE" id="PS51257">
    <property type="entry name" value="PROKAR_LIPOPROTEIN"/>
    <property type="match status" value="1"/>
</dbReference>
<dbReference type="PANTHER" id="PTHR32234:SF3">
    <property type="entry name" value="SUPPRESSION OF COPPER SENSITIVITY PROTEIN"/>
    <property type="match status" value="1"/>
</dbReference>
<reference evidence="11 12" key="1">
    <citation type="submission" date="2024-12" db="EMBL/GenBank/DDBJ databases">
        <authorList>
            <person name="Lee Y."/>
        </authorList>
    </citation>
    <scope>NUCLEOTIDE SEQUENCE [LARGE SCALE GENOMIC DNA]</scope>
    <source>
        <strain evidence="11 12">03SUJ4</strain>
    </source>
</reference>
<accession>A0ABW9KK85</accession>
<feature type="transmembrane region" description="Helical" evidence="8">
    <location>
        <begin position="552"/>
        <end position="570"/>
    </location>
</feature>
<keyword evidence="3 8" id="KW-0812">Transmembrane</keyword>
<evidence type="ECO:0000256" key="4">
    <source>
        <dbReference type="ARBA" id="ARBA00022748"/>
    </source>
</evidence>
<evidence type="ECO:0000256" key="1">
    <source>
        <dbReference type="ARBA" id="ARBA00004651"/>
    </source>
</evidence>
<dbReference type="PROSITE" id="PS00194">
    <property type="entry name" value="THIOREDOXIN_1"/>
    <property type="match status" value="1"/>
</dbReference>
<keyword evidence="2" id="KW-1003">Cell membrane</keyword>
<evidence type="ECO:0000256" key="2">
    <source>
        <dbReference type="ARBA" id="ARBA00022475"/>
    </source>
</evidence>